<feature type="region of interest" description="Disordered" evidence="1">
    <location>
        <begin position="1196"/>
        <end position="1251"/>
    </location>
</feature>
<evidence type="ECO:0000259" key="3">
    <source>
        <dbReference type="Pfam" id="PF24630"/>
    </source>
</evidence>
<feature type="compositionally biased region" description="Acidic residues" evidence="1">
    <location>
        <begin position="385"/>
        <end position="432"/>
    </location>
</feature>
<feature type="compositionally biased region" description="Basic and acidic residues" evidence="1">
    <location>
        <begin position="433"/>
        <end position="445"/>
    </location>
</feature>
<feature type="compositionally biased region" description="Acidic residues" evidence="1">
    <location>
        <begin position="794"/>
        <end position="805"/>
    </location>
</feature>
<feature type="domain" description="TASOR alpha/beta" evidence="2">
    <location>
        <begin position="1313"/>
        <end position="1403"/>
    </location>
</feature>
<protein>
    <submittedName>
        <fullName evidence="4">Protein FAM208B</fullName>
    </submittedName>
</protein>
<keyword evidence="5" id="KW-1185">Reference proteome</keyword>
<feature type="compositionally biased region" description="Low complexity" evidence="1">
    <location>
        <begin position="749"/>
        <end position="758"/>
    </location>
</feature>
<dbReference type="Pfam" id="PF23314">
    <property type="entry name" value="TASOR_alpha-beta"/>
    <property type="match status" value="1"/>
</dbReference>
<feature type="compositionally biased region" description="Acidic residues" evidence="1">
    <location>
        <begin position="593"/>
        <end position="611"/>
    </location>
</feature>
<feature type="compositionally biased region" description="Low complexity" evidence="1">
    <location>
        <begin position="222"/>
        <end position="237"/>
    </location>
</feature>
<evidence type="ECO:0000313" key="4">
    <source>
        <dbReference type="EMBL" id="OWK49534.1"/>
    </source>
</evidence>
<feature type="compositionally biased region" description="Basic and acidic residues" evidence="1">
    <location>
        <begin position="284"/>
        <end position="297"/>
    </location>
</feature>
<name>A0A218U734_9PASE</name>
<evidence type="ECO:0000259" key="2">
    <source>
        <dbReference type="Pfam" id="PF23314"/>
    </source>
</evidence>
<dbReference type="Pfam" id="PF24630">
    <property type="entry name" value="PIN_TASOR"/>
    <property type="match status" value="1"/>
</dbReference>
<feature type="compositionally biased region" description="Low complexity" evidence="1">
    <location>
        <begin position="271"/>
        <end position="283"/>
    </location>
</feature>
<dbReference type="Proteomes" id="UP000197619">
    <property type="component" value="Unassembled WGS sequence"/>
</dbReference>
<organism evidence="4 5">
    <name type="scientific">Lonchura striata</name>
    <name type="common">white-rumped munia</name>
    <dbReference type="NCBI Taxonomy" id="40157"/>
    <lineage>
        <taxon>Eukaryota</taxon>
        <taxon>Metazoa</taxon>
        <taxon>Chordata</taxon>
        <taxon>Craniata</taxon>
        <taxon>Vertebrata</taxon>
        <taxon>Euteleostomi</taxon>
        <taxon>Archelosauria</taxon>
        <taxon>Archosauria</taxon>
        <taxon>Dinosauria</taxon>
        <taxon>Saurischia</taxon>
        <taxon>Theropoda</taxon>
        <taxon>Coelurosauria</taxon>
        <taxon>Aves</taxon>
        <taxon>Neognathae</taxon>
        <taxon>Neoaves</taxon>
        <taxon>Telluraves</taxon>
        <taxon>Australaves</taxon>
        <taxon>Passeriformes</taxon>
        <taxon>Passeroidea</taxon>
        <taxon>Estrildidae</taxon>
        <taxon>Estrildinae</taxon>
        <taxon>Lonchura</taxon>
    </lineage>
</organism>
<feature type="compositionally biased region" description="Basic and acidic residues" evidence="1">
    <location>
        <begin position="509"/>
        <end position="521"/>
    </location>
</feature>
<feature type="compositionally biased region" description="Acidic residues" evidence="1">
    <location>
        <begin position="849"/>
        <end position="860"/>
    </location>
</feature>
<feature type="compositionally biased region" description="Polar residues" evidence="1">
    <location>
        <begin position="770"/>
        <end position="780"/>
    </location>
</feature>
<dbReference type="STRING" id="299123.ENSLSDP00000003987"/>
<feature type="compositionally biased region" description="Polar residues" evidence="1">
    <location>
        <begin position="868"/>
        <end position="877"/>
    </location>
</feature>
<feature type="compositionally biased region" description="Low complexity" evidence="1">
    <location>
        <begin position="1198"/>
        <end position="1208"/>
    </location>
</feature>
<dbReference type="InterPro" id="IPR046432">
    <property type="entry name" value="TASOR"/>
</dbReference>
<feature type="compositionally biased region" description="Basic and acidic residues" evidence="1">
    <location>
        <begin position="759"/>
        <end position="768"/>
    </location>
</feature>
<proteinExistence type="predicted"/>
<feature type="compositionally biased region" description="Acidic residues" evidence="1">
    <location>
        <begin position="298"/>
        <end position="367"/>
    </location>
</feature>
<gene>
    <name evidence="4" type="primary">FAM208B</name>
    <name evidence="4" type="ORF">RLOC_00013233</name>
</gene>
<dbReference type="PANTHER" id="PTHR16207:SF10">
    <property type="entry name" value="PROTEIN TASOR 2"/>
    <property type="match status" value="1"/>
</dbReference>
<evidence type="ECO:0000256" key="1">
    <source>
        <dbReference type="SAM" id="MobiDB-lite"/>
    </source>
</evidence>
<feature type="compositionally biased region" description="Basic and acidic residues" evidence="1">
    <location>
        <begin position="370"/>
        <end position="381"/>
    </location>
</feature>
<feature type="compositionally biased region" description="Basic and acidic residues" evidence="1">
    <location>
        <begin position="1220"/>
        <end position="1236"/>
    </location>
</feature>
<feature type="compositionally biased region" description="Low complexity" evidence="1">
    <location>
        <begin position="887"/>
        <end position="896"/>
    </location>
</feature>
<dbReference type="GO" id="GO:0005654">
    <property type="term" value="C:nucleoplasm"/>
    <property type="evidence" value="ECO:0007669"/>
    <property type="project" value="TreeGrafter"/>
</dbReference>
<evidence type="ECO:0000313" key="5">
    <source>
        <dbReference type="Proteomes" id="UP000197619"/>
    </source>
</evidence>
<accession>A0A218U734</accession>
<dbReference type="GO" id="GO:0045814">
    <property type="term" value="P:negative regulation of gene expression, epigenetic"/>
    <property type="evidence" value="ECO:0007669"/>
    <property type="project" value="InterPro"/>
</dbReference>
<dbReference type="PANTHER" id="PTHR16207">
    <property type="entry name" value="SET DOMAIN-CONTAINING PROTEIN"/>
    <property type="match status" value="1"/>
</dbReference>
<dbReference type="InterPro" id="IPR056242">
    <property type="entry name" value="PIN_TASOR"/>
</dbReference>
<dbReference type="InterPro" id="IPR056243">
    <property type="entry name" value="TASOR_ab_dom"/>
</dbReference>
<dbReference type="EMBL" id="MUZQ01000877">
    <property type="protein sequence ID" value="OWK49534.1"/>
    <property type="molecule type" value="Genomic_DNA"/>
</dbReference>
<reference evidence="4 5" key="1">
    <citation type="submission" date="2017-05" db="EMBL/GenBank/DDBJ databases">
        <title>Genome of assembly of the Bengalese finch, Lonchura striata domestica.</title>
        <authorList>
            <person name="Colquitt B.M."/>
            <person name="Brainard M.S."/>
        </authorList>
    </citation>
    <scope>NUCLEOTIDE SEQUENCE [LARGE SCALE GENOMIC DNA]</scope>
    <source>
        <strain evidence="4">White83orange57</strain>
    </source>
</reference>
<comment type="caution">
    <text evidence="4">The sequence shown here is derived from an EMBL/GenBank/DDBJ whole genome shotgun (WGS) entry which is preliminary data.</text>
</comment>
<feature type="compositionally biased region" description="Pro residues" evidence="1">
    <location>
        <begin position="652"/>
        <end position="663"/>
    </location>
</feature>
<feature type="region of interest" description="Disordered" evidence="1">
    <location>
        <begin position="208"/>
        <end position="971"/>
    </location>
</feature>
<sequence>MGLSDLRKKLPEAAFGKKNYTGNEVCFQGVYSSLYEVEISKKDQSRMDQLVENLVEKDLAIIKYLQDQGVLILLTSSALAREDGLEPKEPVSLLALFLFRSPRALSPREEEFSAPGLGCWLDTRYTNDPLEKCVVRALHGPWDPDLPDDVEGMKLILHMWVALFYRKPSKLLSSSRKVVEHSNPRKFVSISSSGGFLELSDDSQDCFGLETCPADSGSDAEQIPSSSLDASSPSQPQKGPADSRADAAGAVDSTVSSSSGELPCGDEEEPSSTSCPESLSLLEASREELGGAGREPEDIPEEDIPEESIPEEEEAIPEEAIPEESVPEESVPEESVPEESVPEESVPEEAIPEEAIPEESIPEESIPEESIPKEAIPKESIPEEAIPEEEEAIPEEAIPEESIPEESIPEEAIPEEEEAIPEEEDAIPEEEDAIPKEAIPEEDMHNVSSVTTEEPAQEELVDARITPSPRQELGCPSKSPDAPGTEKSGSRAPNSSTAPRTDPPSAPQEKGEQQQQEKQREAGSGSGPGPPEDEEATGGSGHSLEVEDGADPHPARDSTALEADPGNAEPGGGAEEGQESQEPAEPSEKEERVEEEEEEEKEENEELEDESPFVGPVGLVLSESSDAEMECEQNPGNSASPEEFGAPEEDPMPSPTSLAPPCPDRSSPAPSDGAGTDPGCFPEEMSPNQEELPDPWDAPGTPDSEADGLGAASPAEVGSPHSHSGELPVPPEPGPVRGAQPHSVTHSPGAAGAALGSGSERRIRDRAASGESSACPTSPDGSVHPEDGPVESAADPDPDSPDAEEPNGGRNGVLLEEQQGSPSGNGTEELDDLLGAGGGRDSPFGSTDVGDDFGAEESEDVFPGAGNSPGNGTTNTEMPLHHRLLESEPSSSVSSVIQELPRQERSFPNIHGDSAPASPAAGHSDPGVPAVPGRRSCSQELLEPRAPGSPVEVAAQPGSAPPSPCEPAQWAGSPAWECPLCEPWDVCEHSPQGSQAFDPDCAEVGQGEIPASPVPWDEPRDLSGENLEDILDLLPSEEQLPSQDTHEDLAFEDPLENSFGGSEQEYFEGNSHSPLPGTCIMRPVDAAGARTPRDISSRSSVRAARRGEAGAWPVPGHCGSSVVTGQCQERVEPSQLPRRHGRRAQESHLARALTATWRDFEEITQNTLDMECLRFHYKLKEILRKGRAPFSTSQSIFPAASSPRSRSPLQVTVPSSAAWHHGDAGRRRAGSRERAAPARLGKPRYERAPPEPRGAVAGILEEFSEFQRLLPAGSGRAGAARPRGAAAIRAAAAELRGALRCHLRRVAAGGRPGMFYLLETGKEPFFDRAKALLKAQGFVRTEPPDFGGHRGGERLLVIVRNEDIASHIHTVPCLLELKRCPSVVFAGVDDPEEVTADTFQELFQAGGFVVSDEELLERVTLGQLKEVVKVLEKLNRSGRWKWLLHHSESKKLRGDLRDAGSAQKKRLLLRWCQGAELLEPLPFHGCDAAGRRAQGPPQLQAQCLLQLQAQRVRARFAVYLTVQKSFGAFRRHEKHRLCHADTAAPFGPSEKPPGDRKYFHILPAL</sequence>
<feature type="domain" description="TASOR PIN" evidence="3">
    <location>
        <begin position="1407"/>
        <end position="1524"/>
    </location>
</feature>